<keyword evidence="5" id="KW-0961">Cell wall biogenesis/degradation</keyword>
<evidence type="ECO:0000313" key="10">
    <source>
        <dbReference type="EMBL" id="KAL0061434.1"/>
    </source>
</evidence>
<evidence type="ECO:0000313" key="11">
    <source>
        <dbReference type="Proteomes" id="UP001437256"/>
    </source>
</evidence>
<feature type="compositionally biased region" description="Low complexity" evidence="8">
    <location>
        <begin position="105"/>
        <end position="114"/>
    </location>
</feature>
<keyword evidence="9" id="KW-0472">Membrane</keyword>
<dbReference type="EC" id="3.2.1.58" evidence="7"/>
<name>A0ABR2ZKE4_9AGAR</name>
<dbReference type="EMBL" id="JBBXMP010000135">
    <property type="protein sequence ID" value="KAL0061434.1"/>
    <property type="molecule type" value="Genomic_DNA"/>
</dbReference>
<evidence type="ECO:0000256" key="7">
    <source>
        <dbReference type="ARBA" id="ARBA00038929"/>
    </source>
</evidence>
<dbReference type="SUPFAM" id="SSF51445">
    <property type="entry name" value="(Trans)glycosidases"/>
    <property type="match status" value="1"/>
</dbReference>
<organism evidence="10 11">
    <name type="scientific">Marasmius tenuissimus</name>
    <dbReference type="NCBI Taxonomy" id="585030"/>
    <lineage>
        <taxon>Eukaryota</taxon>
        <taxon>Fungi</taxon>
        <taxon>Dikarya</taxon>
        <taxon>Basidiomycota</taxon>
        <taxon>Agaricomycotina</taxon>
        <taxon>Agaricomycetes</taxon>
        <taxon>Agaricomycetidae</taxon>
        <taxon>Agaricales</taxon>
        <taxon>Marasmiineae</taxon>
        <taxon>Marasmiaceae</taxon>
        <taxon>Marasmius</taxon>
    </lineage>
</organism>
<evidence type="ECO:0000256" key="1">
    <source>
        <dbReference type="ARBA" id="ARBA00005641"/>
    </source>
</evidence>
<accession>A0ABR2ZKE4</accession>
<dbReference type="Proteomes" id="UP001437256">
    <property type="component" value="Unassembled WGS sequence"/>
</dbReference>
<feature type="compositionally biased region" description="Gly residues" evidence="8">
    <location>
        <begin position="115"/>
        <end position="127"/>
    </location>
</feature>
<comment type="caution">
    <text evidence="10">The sequence shown here is derived from an EMBL/GenBank/DDBJ whole genome shotgun (WGS) entry which is preliminary data.</text>
</comment>
<feature type="compositionally biased region" description="Low complexity" evidence="8">
    <location>
        <begin position="31"/>
        <end position="45"/>
    </location>
</feature>
<keyword evidence="11" id="KW-1185">Reference proteome</keyword>
<feature type="transmembrane region" description="Helical" evidence="9">
    <location>
        <begin position="72"/>
        <end position="95"/>
    </location>
</feature>
<protein>
    <recommendedName>
        <fullName evidence="7">glucan 1,3-beta-glucosidase</fullName>
        <ecNumber evidence="7">3.2.1.58</ecNumber>
    </recommendedName>
</protein>
<evidence type="ECO:0000256" key="4">
    <source>
        <dbReference type="ARBA" id="ARBA00023295"/>
    </source>
</evidence>
<dbReference type="InterPro" id="IPR017853">
    <property type="entry name" value="GH"/>
</dbReference>
<keyword evidence="9" id="KW-0812">Transmembrane</keyword>
<keyword evidence="3" id="KW-0325">Glycoprotein</keyword>
<feature type="region of interest" description="Disordered" evidence="8">
    <location>
        <begin position="101"/>
        <end position="145"/>
    </location>
</feature>
<evidence type="ECO:0000256" key="5">
    <source>
        <dbReference type="ARBA" id="ARBA00023316"/>
    </source>
</evidence>
<dbReference type="PANTHER" id="PTHR31297">
    <property type="entry name" value="GLUCAN ENDO-1,6-BETA-GLUCOSIDASE B"/>
    <property type="match status" value="1"/>
</dbReference>
<evidence type="ECO:0000256" key="6">
    <source>
        <dbReference type="ARBA" id="ARBA00036824"/>
    </source>
</evidence>
<feature type="region of interest" description="Disordered" evidence="8">
    <location>
        <begin position="1"/>
        <end position="66"/>
    </location>
</feature>
<evidence type="ECO:0000256" key="3">
    <source>
        <dbReference type="ARBA" id="ARBA00023180"/>
    </source>
</evidence>
<sequence length="734" mass="78326">MDSSNHGTHTPLPSEFPVPQPSFGTETPRGSTYSTPSTPNNNSSPLLPHNKEASDVSDEDEGEKTAGKRRPLVLAGIALGVLAIVVLAVVLPVYFTVIKPKNDRNNSASSQGSSGNAGNGSVGGGRGNPESPTGATSGGDGSTVITEDGETFVYQNKFGGFWVSDPLDPYNNNARPNSWTPPLNQSWDYSKDRIYGVGLGGLFVLEPFISPKFFEKYPNAVDEWTLSEAMRADTAGGGLAQLEDHYKTFITEKDIAEIAGAGLNWIRLPVPFWAIDTWPGEPFLAQTSWKYILRILGWARKYGLRVNLDLHTIPGSQNGYNHSGKGGQINFLNGVMGIANAQRALNYIRIFTEFISQPEYANLVPMFGVVNEALVATIGKDVMTSFYLEVHEMMRSITGFGEGKGPYISIHDGFLDINSWNGFLTGADRFAMDTHPYLAFGGGPNSDPIATGLGMDAGGSWTSTVCNAWGPALNRSRTGFGVSYAGEFSNGYNDCGLFLKGVPGSHTFGGDCSIFEDASTWNETLKAGVKAFAMAQMDATLDWFFWTWKIGNSTRNNRVEAPLWSYQLGYENGFMPTDPREANGYCARLGVNEPWNGQYQPWMTGGAGAGTIAATATAGLSWPPASINGVPAASMAFAPTYTPTGSVATLSGPSVTKGASSVRGWFNTADTAGAPTTIPGCSYPDPWNAQDANLPATQCGAGGGAAAVTSAPARARMVPPAQATDDSDLRRRRR</sequence>
<dbReference type="PANTHER" id="PTHR31297:SF34">
    <property type="entry name" value="GLUCAN 1,3-BETA-GLUCOSIDASE 2"/>
    <property type="match status" value="1"/>
</dbReference>
<keyword evidence="4" id="KW-0326">Glycosidase</keyword>
<evidence type="ECO:0000256" key="9">
    <source>
        <dbReference type="SAM" id="Phobius"/>
    </source>
</evidence>
<evidence type="ECO:0000256" key="2">
    <source>
        <dbReference type="ARBA" id="ARBA00022801"/>
    </source>
</evidence>
<keyword evidence="2" id="KW-0378">Hydrolase</keyword>
<comment type="similarity">
    <text evidence="1">Belongs to the glycosyl hydrolase 5 (cellulase A) family.</text>
</comment>
<reference evidence="10 11" key="1">
    <citation type="submission" date="2024-05" db="EMBL/GenBank/DDBJ databases">
        <title>A draft genome resource for the thread blight pathogen Marasmius tenuissimus strain MS-2.</title>
        <authorList>
            <person name="Yulfo-Soto G.E."/>
            <person name="Baruah I.K."/>
            <person name="Amoako-Attah I."/>
            <person name="Bukari Y."/>
            <person name="Meinhardt L.W."/>
            <person name="Bailey B.A."/>
            <person name="Cohen S.P."/>
        </authorList>
    </citation>
    <scope>NUCLEOTIDE SEQUENCE [LARGE SCALE GENOMIC DNA]</scope>
    <source>
        <strain evidence="10 11">MS-2</strain>
    </source>
</reference>
<evidence type="ECO:0000256" key="8">
    <source>
        <dbReference type="SAM" id="MobiDB-lite"/>
    </source>
</evidence>
<feature type="region of interest" description="Disordered" evidence="8">
    <location>
        <begin position="711"/>
        <end position="734"/>
    </location>
</feature>
<keyword evidence="9" id="KW-1133">Transmembrane helix</keyword>
<proteinExistence type="inferred from homology"/>
<gene>
    <name evidence="10" type="ORF">AAF712_011728</name>
</gene>
<dbReference type="InterPro" id="IPR050386">
    <property type="entry name" value="Glycosyl_hydrolase_5"/>
</dbReference>
<dbReference type="Gene3D" id="3.20.20.80">
    <property type="entry name" value="Glycosidases"/>
    <property type="match status" value="1"/>
</dbReference>
<comment type="catalytic activity">
    <reaction evidence="6">
        <text>Successive hydrolysis of beta-D-glucose units from the non-reducing ends of (1-&gt;3)-beta-D-glucans, releasing alpha-glucose.</text>
        <dbReference type="EC" id="3.2.1.58"/>
    </reaction>
</comment>